<feature type="domain" description="BPL/LPL catalytic" evidence="6">
    <location>
        <begin position="10"/>
        <end position="193"/>
    </location>
</feature>
<organism evidence="7 8">
    <name type="scientific">Chroogloeocystis siderophila 5.2 s.c.1</name>
    <dbReference type="NCBI Taxonomy" id="247279"/>
    <lineage>
        <taxon>Bacteria</taxon>
        <taxon>Bacillati</taxon>
        <taxon>Cyanobacteriota</taxon>
        <taxon>Cyanophyceae</taxon>
        <taxon>Oscillatoriophycideae</taxon>
        <taxon>Chroococcales</taxon>
        <taxon>Chroococcaceae</taxon>
        <taxon>Chroogloeocystis</taxon>
    </lineage>
</organism>
<dbReference type="InterPro" id="IPR004408">
    <property type="entry name" value="Biotin_CoA_COase_ligase"/>
</dbReference>
<reference evidence="7 8" key="1">
    <citation type="submission" date="2016-11" db="EMBL/GenBank/DDBJ databases">
        <title>Draft Genome Sequences of Nine Cyanobacterial Strains from Diverse Habitats.</title>
        <authorList>
            <person name="Zhu T."/>
            <person name="Hou S."/>
            <person name="Lu X."/>
            <person name="Hess W.R."/>
        </authorList>
    </citation>
    <scope>NUCLEOTIDE SEQUENCE [LARGE SCALE GENOMIC DNA]</scope>
    <source>
        <strain evidence="7 8">5.2 s.c.1</strain>
    </source>
</reference>
<dbReference type="NCBIfam" id="TIGR00121">
    <property type="entry name" value="birA_ligase"/>
    <property type="match status" value="1"/>
</dbReference>
<dbReference type="GO" id="GO:0005524">
    <property type="term" value="F:ATP binding"/>
    <property type="evidence" value="ECO:0007669"/>
    <property type="project" value="UniProtKB-KW"/>
</dbReference>
<keyword evidence="4" id="KW-0092">Biotin</keyword>
<dbReference type="InterPro" id="IPR008988">
    <property type="entry name" value="Transcriptional_repressor_C"/>
</dbReference>
<name>A0A1U7HL49_9CHRO</name>
<dbReference type="Gene3D" id="3.30.930.10">
    <property type="entry name" value="Bira Bifunctional Protein, Domain 2"/>
    <property type="match status" value="1"/>
</dbReference>
<keyword evidence="8" id="KW-1185">Reference proteome</keyword>
<evidence type="ECO:0000259" key="6">
    <source>
        <dbReference type="PROSITE" id="PS51733"/>
    </source>
</evidence>
<dbReference type="Gene3D" id="2.30.30.100">
    <property type="match status" value="1"/>
</dbReference>
<dbReference type="Pfam" id="PF03099">
    <property type="entry name" value="BPL_LplA_LipB"/>
    <property type="match status" value="1"/>
</dbReference>
<dbReference type="EMBL" id="MRCC01000013">
    <property type="protein sequence ID" value="OKH24255.1"/>
    <property type="molecule type" value="Genomic_DNA"/>
</dbReference>
<evidence type="ECO:0000256" key="2">
    <source>
        <dbReference type="ARBA" id="ARBA00022741"/>
    </source>
</evidence>
<evidence type="ECO:0000256" key="5">
    <source>
        <dbReference type="ARBA" id="ARBA00024227"/>
    </source>
</evidence>
<gene>
    <name evidence="7" type="ORF">NIES1031_15790</name>
</gene>
<dbReference type="InterPro" id="IPR004143">
    <property type="entry name" value="BPL_LPL_catalytic"/>
</dbReference>
<keyword evidence="1 7" id="KW-0436">Ligase</keyword>
<evidence type="ECO:0000256" key="3">
    <source>
        <dbReference type="ARBA" id="ARBA00022840"/>
    </source>
</evidence>
<comment type="caution">
    <text evidence="7">The sequence shown here is derived from an EMBL/GenBank/DDBJ whole genome shotgun (WGS) entry which is preliminary data.</text>
</comment>
<proteinExistence type="predicted"/>
<dbReference type="GO" id="GO:0004077">
    <property type="term" value="F:biotin--[biotin carboxyl-carrier protein] ligase activity"/>
    <property type="evidence" value="ECO:0007669"/>
    <property type="project" value="UniProtKB-EC"/>
</dbReference>
<evidence type="ECO:0000256" key="4">
    <source>
        <dbReference type="ARBA" id="ARBA00023267"/>
    </source>
</evidence>
<dbReference type="Pfam" id="PF02237">
    <property type="entry name" value="BPL_C"/>
    <property type="match status" value="1"/>
</dbReference>
<dbReference type="InterPro" id="IPR045864">
    <property type="entry name" value="aa-tRNA-synth_II/BPL/LPL"/>
</dbReference>
<dbReference type="PROSITE" id="PS51733">
    <property type="entry name" value="BPL_LPL_CATALYTIC"/>
    <property type="match status" value="1"/>
</dbReference>
<evidence type="ECO:0000256" key="1">
    <source>
        <dbReference type="ARBA" id="ARBA00022598"/>
    </source>
</evidence>
<evidence type="ECO:0000313" key="8">
    <source>
        <dbReference type="Proteomes" id="UP000185984"/>
    </source>
</evidence>
<keyword evidence="3" id="KW-0067">ATP-binding</keyword>
<dbReference type="AlphaFoldDB" id="A0A1U7HL49"/>
<dbReference type="GO" id="GO:0005737">
    <property type="term" value="C:cytoplasm"/>
    <property type="evidence" value="ECO:0007669"/>
    <property type="project" value="TreeGrafter"/>
</dbReference>
<dbReference type="OrthoDB" id="9807064at2"/>
<dbReference type="SUPFAM" id="SSF55681">
    <property type="entry name" value="Class II aaRS and biotin synthetases"/>
    <property type="match status" value="1"/>
</dbReference>
<dbReference type="PANTHER" id="PTHR12835:SF5">
    <property type="entry name" value="BIOTIN--PROTEIN LIGASE"/>
    <property type="match status" value="1"/>
</dbReference>
<dbReference type="EC" id="6.3.4.15" evidence="5"/>
<dbReference type="CDD" id="cd16442">
    <property type="entry name" value="BPL"/>
    <property type="match status" value="1"/>
</dbReference>
<dbReference type="PANTHER" id="PTHR12835">
    <property type="entry name" value="BIOTIN PROTEIN LIGASE"/>
    <property type="match status" value="1"/>
</dbReference>
<protein>
    <recommendedName>
        <fullName evidence="5">biotin--[biotin carboxyl-carrier protein] ligase</fullName>
        <ecNumber evidence="5">6.3.4.15</ecNumber>
    </recommendedName>
</protein>
<sequence>MPLDPFSSAGFGSSCLPSWLHWVESCSSTNTWAMQADSLHHGEVVFTRQQTAGRGQHGRTWYAPPGVLTASFVLDRLHSSQLPGLSLAAGLAVIYAVEDLLPDLSSKLWLKWSNDVLIEERKLAGILCEAASRGSHTRVVVGIGLNRCADFTQAGLDPDLVNSAVSLYQVSESVPEELALLERLRHYLLQVSDICQRDGIAALISQLRDRDFLYGRPVTIELAGEQLSGQAVGIDTSGRLLLQLQAEVKALVSGRVVWWKDKTVSSVTD</sequence>
<dbReference type="SUPFAM" id="SSF50037">
    <property type="entry name" value="C-terminal domain of transcriptional repressors"/>
    <property type="match status" value="1"/>
</dbReference>
<accession>A0A1U7HL49</accession>
<dbReference type="InterPro" id="IPR003142">
    <property type="entry name" value="BPL_C"/>
</dbReference>
<dbReference type="STRING" id="247279.NIES1031_15790"/>
<evidence type="ECO:0000313" key="7">
    <source>
        <dbReference type="EMBL" id="OKH24255.1"/>
    </source>
</evidence>
<dbReference type="RefSeq" id="WP_073550484.1">
    <property type="nucleotide sequence ID" value="NZ_CAWMVK010000005.1"/>
</dbReference>
<dbReference type="Proteomes" id="UP000185984">
    <property type="component" value="Unassembled WGS sequence"/>
</dbReference>
<keyword evidence="2" id="KW-0547">Nucleotide-binding</keyword>